<evidence type="ECO:0000256" key="1">
    <source>
        <dbReference type="ARBA" id="ARBA00022475"/>
    </source>
</evidence>
<keyword evidence="4" id="KW-0564">Palmitate</keyword>
<evidence type="ECO:0000256" key="5">
    <source>
        <dbReference type="ARBA" id="ARBA00023288"/>
    </source>
</evidence>
<evidence type="ECO:0000256" key="4">
    <source>
        <dbReference type="ARBA" id="ARBA00023139"/>
    </source>
</evidence>
<protein>
    <recommendedName>
        <fullName evidence="9">Curli production assembly/transport component CsgG</fullName>
    </recommendedName>
</protein>
<dbReference type="Gene3D" id="3.40.50.10610">
    <property type="entry name" value="ABC-type transport auxiliary lipoprotein component"/>
    <property type="match status" value="1"/>
</dbReference>
<keyword evidence="3" id="KW-0472">Membrane</keyword>
<reference evidence="7 8" key="1">
    <citation type="journal article" date="2017" name="Int. J. Syst. Evol. Microbiol.">
        <title>Ramlibacter alkalitolerans sp. nov., alkali-tolerant bacterium isolated from soil of ginseng.</title>
        <authorList>
            <person name="Lee D.H."/>
            <person name="Cha C.J."/>
        </authorList>
    </citation>
    <scope>NUCLEOTIDE SEQUENCE [LARGE SCALE GENOMIC DNA]</scope>
    <source>
        <strain evidence="7 8">KACC 19305</strain>
    </source>
</reference>
<comment type="caution">
    <text evidence="7">The sequence shown here is derived from an EMBL/GenBank/DDBJ whole genome shotgun (WGS) entry which is preliminary data.</text>
</comment>
<dbReference type="EMBL" id="JAEQND010000013">
    <property type="protein sequence ID" value="MBL0427875.1"/>
    <property type="molecule type" value="Genomic_DNA"/>
</dbReference>
<dbReference type="RefSeq" id="WP_201692506.1">
    <property type="nucleotide sequence ID" value="NZ_JAEQND010000013.1"/>
</dbReference>
<organism evidence="7 8">
    <name type="scientific">Ramlibacter alkalitolerans</name>
    <dbReference type="NCBI Taxonomy" id="2039631"/>
    <lineage>
        <taxon>Bacteria</taxon>
        <taxon>Pseudomonadati</taxon>
        <taxon>Pseudomonadota</taxon>
        <taxon>Betaproteobacteria</taxon>
        <taxon>Burkholderiales</taxon>
        <taxon>Comamonadaceae</taxon>
        <taxon>Ramlibacter</taxon>
    </lineage>
</organism>
<evidence type="ECO:0000313" key="7">
    <source>
        <dbReference type="EMBL" id="MBL0427875.1"/>
    </source>
</evidence>
<evidence type="ECO:0000256" key="2">
    <source>
        <dbReference type="ARBA" id="ARBA00022729"/>
    </source>
</evidence>
<proteinExistence type="predicted"/>
<evidence type="ECO:0008006" key="9">
    <source>
        <dbReference type="Google" id="ProtNLM"/>
    </source>
</evidence>
<evidence type="ECO:0000256" key="6">
    <source>
        <dbReference type="SAM" id="SignalP"/>
    </source>
</evidence>
<keyword evidence="8" id="KW-1185">Reference proteome</keyword>
<feature type="signal peptide" evidence="6">
    <location>
        <begin position="1"/>
        <end position="22"/>
    </location>
</feature>
<keyword evidence="5" id="KW-0449">Lipoprotein</keyword>
<evidence type="ECO:0000313" key="8">
    <source>
        <dbReference type="Proteomes" id="UP000622707"/>
    </source>
</evidence>
<dbReference type="InterPro" id="IPR005534">
    <property type="entry name" value="Curli_assmbl/transp-comp_CsgG"/>
</dbReference>
<dbReference type="Pfam" id="PF03783">
    <property type="entry name" value="CsgG"/>
    <property type="match status" value="1"/>
</dbReference>
<name>A0ABS1JWG2_9BURK</name>
<gene>
    <name evidence="7" type="ORF">JI746_22400</name>
</gene>
<sequence length="262" mass="26579">MKKTALALAAFAAVALSTAAFAEDTITTQSRDYKLPRCDKPLGTLVVGKLECKADSCQANSAANAHNPVAQLLQMKALAEGGLGNVGAVGDGLGSMLTTALKETGCFDIQERAALDDINKELALVGKKVEAQQADFLVSGAVTSIEGGTETKAIGGGFIPIIGSVGTTKKKVRLSLDIRVIDVNRAKVLDSKTIVADSESSSFGLGVLGGGTAAGGIFGVGGSMSNQKSTSLDAVSREAVASSTIFIANTLFKAKGVTPAAE</sequence>
<feature type="chain" id="PRO_5046777125" description="Curli production assembly/transport component CsgG" evidence="6">
    <location>
        <begin position="23"/>
        <end position="262"/>
    </location>
</feature>
<accession>A0ABS1JWG2</accession>
<keyword evidence="2 6" id="KW-0732">Signal</keyword>
<keyword evidence="1" id="KW-1003">Cell membrane</keyword>
<dbReference type="Proteomes" id="UP000622707">
    <property type="component" value="Unassembled WGS sequence"/>
</dbReference>
<dbReference type="PANTHER" id="PTHR41164:SF1">
    <property type="entry name" value="CURLI PRODUCTION ASSEMBLY_TRANSPORT COMPONENT CSGG"/>
    <property type="match status" value="1"/>
</dbReference>
<evidence type="ECO:0000256" key="3">
    <source>
        <dbReference type="ARBA" id="ARBA00023136"/>
    </source>
</evidence>
<dbReference type="PANTHER" id="PTHR41164">
    <property type="entry name" value="CURLI PRODUCTION ASSEMBLY/TRANSPORT COMPONENT CSGG"/>
    <property type="match status" value="1"/>
</dbReference>